<dbReference type="InterPro" id="IPR023828">
    <property type="entry name" value="Peptidase_S8_Ser-AS"/>
</dbReference>
<protein>
    <recommendedName>
        <fullName evidence="6">Peptidase S8/S53 domain-containing protein</fullName>
    </recommendedName>
</protein>
<feature type="active site" description="Charge relay system" evidence="5">
    <location>
        <position position="262"/>
    </location>
</feature>
<evidence type="ECO:0000259" key="6">
    <source>
        <dbReference type="Pfam" id="PF00082"/>
    </source>
</evidence>
<dbReference type="InterPro" id="IPR000209">
    <property type="entry name" value="Peptidase_S8/S53_dom"/>
</dbReference>
<proteinExistence type="inferred from homology"/>
<keyword evidence="8" id="KW-1185">Reference proteome</keyword>
<dbReference type="CDD" id="cd07496">
    <property type="entry name" value="Peptidases_S8_13"/>
    <property type="match status" value="1"/>
</dbReference>
<dbReference type="InterPro" id="IPR034176">
    <property type="entry name" value="Peptidases_S8_13"/>
</dbReference>
<gene>
    <name evidence="7" type="ORF">GCM10010946_19740</name>
</gene>
<dbReference type="PRINTS" id="PR00723">
    <property type="entry name" value="SUBTILISIN"/>
</dbReference>
<dbReference type="InterPro" id="IPR022398">
    <property type="entry name" value="Peptidase_S8_His-AS"/>
</dbReference>
<keyword evidence="2 5" id="KW-0645">Protease</keyword>
<organism evidence="7 8">
    <name type="scientific">Undibacterium squillarum</name>
    <dbReference type="NCBI Taxonomy" id="1131567"/>
    <lineage>
        <taxon>Bacteria</taxon>
        <taxon>Pseudomonadati</taxon>
        <taxon>Pseudomonadota</taxon>
        <taxon>Betaproteobacteria</taxon>
        <taxon>Burkholderiales</taxon>
        <taxon>Oxalobacteraceae</taxon>
        <taxon>Undibacterium</taxon>
    </lineage>
</organism>
<feature type="active site" description="Charge relay system" evidence="5">
    <location>
        <position position="193"/>
    </location>
</feature>
<comment type="caution">
    <text evidence="7">The sequence shown here is derived from an EMBL/GenBank/DDBJ whole genome shotgun (WGS) entry which is preliminary data.</text>
</comment>
<feature type="domain" description="Peptidase S8/S53" evidence="6">
    <location>
        <begin position="184"/>
        <end position="478"/>
    </location>
</feature>
<evidence type="ECO:0000256" key="4">
    <source>
        <dbReference type="ARBA" id="ARBA00022825"/>
    </source>
</evidence>
<name>A0ABQ2XZ47_9BURK</name>
<dbReference type="EMBL" id="BMYU01000004">
    <property type="protein sequence ID" value="GGX41303.1"/>
    <property type="molecule type" value="Genomic_DNA"/>
</dbReference>
<dbReference type="PANTHER" id="PTHR43806:SF11">
    <property type="entry name" value="CEREVISIN-RELATED"/>
    <property type="match status" value="1"/>
</dbReference>
<accession>A0ABQ2XZ47</accession>
<dbReference type="Gene3D" id="3.40.50.200">
    <property type="entry name" value="Peptidase S8/S53 domain"/>
    <property type="match status" value="1"/>
</dbReference>
<dbReference type="PROSITE" id="PS00137">
    <property type="entry name" value="SUBTILASE_HIS"/>
    <property type="match status" value="1"/>
</dbReference>
<comment type="similarity">
    <text evidence="1 5">Belongs to the peptidase S8 family.</text>
</comment>
<reference evidence="8" key="1">
    <citation type="journal article" date="2019" name="Int. J. Syst. Evol. Microbiol.">
        <title>The Global Catalogue of Microorganisms (GCM) 10K type strain sequencing project: providing services to taxonomists for standard genome sequencing and annotation.</title>
        <authorList>
            <consortium name="The Broad Institute Genomics Platform"/>
            <consortium name="The Broad Institute Genome Sequencing Center for Infectious Disease"/>
            <person name="Wu L."/>
            <person name="Ma J."/>
        </authorList>
    </citation>
    <scope>NUCLEOTIDE SEQUENCE [LARGE SCALE GENOMIC DNA]</scope>
    <source>
        <strain evidence="8">KCTC 23917</strain>
    </source>
</reference>
<sequence length="501" mass="52572">MITGDFMNALFSRFSVTAVLLAGVVTPQSDAASFPRRQIKPQPVAAEQARQLIVHYKNDARFARSAAALAGTAPQLESQLQLRSQQINRYASAMGVRFQPLRQMSTGAWVFRADKAMRVQDLQQISRQLQSNDPQIAYAEPDRIRRISYVPTDPYFFSDQWDLQDTQVQKGAMNLPKAWDLSFGKDVVVAVVDTGYRPHPDLLPNLVPAPGGQGYGYNFISDPATARVTVADGVTSARGPNGIDMGDWVDDFSCRASDSSWHGTHVAGTIAAAANGKGIVGVAPQAKVLPVRVLGKCGGQTSDIIDGVAWAAGLPVEGVPTNTTPAKVINLSLGGMDLCSKTEAAGFMAAKQKGAVVVVAAGNEGRNARLSTPASCPGVIPVASNGIDGSRAFYSNYGGHVTVTAPGGGRSSDQDWILSTLNAGRTSPGNEDYYGYYIGTSMAAPHVAGVAALMLAINPALTPDQVRNILIKTSRQAPANCVGCGAGLVDAAAAVSAAKGN</sequence>
<dbReference type="InterPro" id="IPR036852">
    <property type="entry name" value="Peptidase_S8/S53_dom_sf"/>
</dbReference>
<dbReference type="InterPro" id="IPR050131">
    <property type="entry name" value="Peptidase_S8_subtilisin-like"/>
</dbReference>
<dbReference type="PROSITE" id="PS51892">
    <property type="entry name" value="SUBTILASE"/>
    <property type="match status" value="1"/>
</dbReference>
<evidence type="ECO:0000256" key="5">
    <source>
        <dbReference type="PROSITE-ProRule" id="PRU01240"/>
    </source>
</evidence>
<keyword evidence="3 5" id="KW-0378">Hydrolase</keyword>
<dbReference type="PROSITE" id="PS00138">
    <property type="entry name" value="SUBTILASE_SER"/>
    <property type="match status" value="1"/>
</dbReference>
<dbReference type="InterPro" id="IPR015500">
    <property type="entry name" value="Peptidase_S8_subtilisin-rel"/>
</dbReference>
<evidence type="ECO:0000313" key="8">
    <source>
        <dbReference type="Proteomes" id="UP000653343"/>
    </source>
</evidence>
<dbReference type="SUPFAM" id="SSF52743">
    <property type="entry name" value="Subtilisin-like"/>
    <property type="match status" value="1"/>
</dbReference>
<keyword evidence="4 5" id="KW-0720">Serine protease</keyword>
<dbReference type="Pfam" id="PF00082">
    <property type="entry name" value="Peptidase_S8"/>
    <property type="match status" value="1"/>
</dbReference>
<feature type="active site" description="Charge relay system" evidence="5">
    <location>
        <position position="441"/>
    </location>
</feature>
<evidence type="ECO:0000256" key="2">
    <source>
        <dbReference type="ARBA" id="ARBA00022670"/>
    </source>
</evidence>
<evidence type="ECO:0000313" key="7">
    <source>
        <dbReference type="EMBL" id="GGX41303.1"/>
    </source>
</evidence>
<evidence type="ECO:0000256" key="3">
    <source>
        <dbReference type="ARBA" id="ARBA00022801"/>
    </source>
</evidence>
<evidence type="ECO:0000256" key="1">
    <source>
        <dbReference type="ARBA" id="ARBA00011073"/>
    </source>
</evidence>
<dbReference type="Proteomes" id="UP000653343">
    <property type="component" value="Unassembled WGS sequence"/>
</dbReference>
<dbReference type="PANTHER" id="PTHR43806">
    <property type="entry name" value="PEPTIDASE S8"/>
    <property type="match status" value="1"/>
</dbReference>